<organism evidence="7 8">
    <name type="scientific">Enterococcus faecalis TX4248</name>
    <dbReference type="NCBI Taxonomy" id="749495"/>
    <lineage>
        <taxon>Bacteria</taxon>
        <taxon>Bacillati</taxon>
        <taxon>Bacillota</taxon>
        <taxon>Bacilli</taxon>
        <taxon>Lactobacillales</taxon>
        <taxon>Enterococcaceae</taxon>
        <taxon>Enterococcus</taxon>
    </lineage>
</organism>
<keyword evidence="5" id="KW-0598">Phosphotransferase system</keyword>
<evidence type="ECO:0000256" key="5">
    <source>
        <dbReference type="ARBA" id="ARBA00022683"/>
    </source>
</evidence>
<dbReference type="EMBL" id="AEBR01000063">
    <property type="protein sequence ID" value="EFM82442.1"/>
    <property type="molecule type" value="Genomic_DNA"/>
</dbReference>
<accession>A0A125W4N7</accession>
<reference evidence="7 8" key="1">
    <citation type="submission" date="2010-07" db="EMBL/GenBank/DDBJ databases">
        <authorList>
            <person name="Sid Ahmed O."/>
        </authorList>
    </citation>
    <scope>NUCLEOTIDE SEQUENCE [LARGE SCALE GENOMIC DNA]</scope>
    <source>
        <strain evidence="7 8">TX4248</strain>
    </source>
</reference>
<dbReference type="PROSITE" id="PS51094">
    <property type="entry name" value="PTS_EIIA_TYPE_2"/>
    <property type="match status" value="1"/>
</dbReference>
<dbReference type="Pfam" id="PF00359">
    <property type="entry name" value="PTS_EIIA_2"/>
    <property type="match status" value="1"/>
</dbReference>
<keyword evidence="4 7" id="KW-0808">Transferase</keyword>
<dbReference type="GO" id="GO:0009401">
    <property type="term" value="P:phosphoenolpyruvate-dependent sugar phosphotransferase system"/>
    <property type="evidence" value="ECO:0007669"/>
    <property type="project" value="UniProtKB-KW"/>
</dbReference>
<gene>
    <name evidence="7" type="ORF">HMPREF9498_01857</name>
</gene>
<dbReference type="NCBIfam" id="TIGR00848">
    <property type="entry name" value="fruA"/>
    <property type="match status" value="1"/>
</dbReference>
<dbReference type="InterPro" id="IPR004715">
    <property type="entry name" value="PTS_IIA_fruc"/>
</dbReference>
<dbReference type="Proteomes" id="UP000004846">
    <property type="component" value="Unassembled WGS sequence"/>
</dbReference>
<dbReference type="InterPro" id="IPR016152">
    <property type="entry name" value="PTrfase/Anion_transptr"/>
</dbReference>
<evidence type="ECO:0000256" key="3">
    <source>
        <dbReference type="ARBA" id="ARBA00022597"/>
    </source>
</evidence>
<dbReference type="InterPro" id="IPR002178">
    <property type="entry name" value="PTS_EIIA_type-2_dom"/>
</dbReference>
<dbReference type="GO" id="GO:0016020">
    <property type="term" value="C:membrane"/>
    <property type="evidence" value="ECO:0007669"/>
    <property type="project" value="InterPro"/>
</dbReference>
<protein>
    <submittedName>
        <fullName evidence="7">Phosphoenolpyruvate-dependent sugar phosphotransferase system, EIIA 2</fullName>
    </submittedName>
</protein>
<dbReference type="GO" id="GO:0008982">
    <property type="term" value="F:protein-N(PI)-phosphohistidine-sugar phosphotransferase activity"/>
    <property type="evidence" value="ECO:0007669"/>
    <property type="project" value="InterPro"/>
</dbReference>
<dbReference type="PANTHER" id="PTHR47738:SF1">
    <property type="entry name" value="NITROGEN REGULATORY PROTEIN"/>
    <property type="match status" value="1"/>
</dbReference>
<evidence type="ECO:0000313" key="8">
    <source>
        <dbReference type="Proteomes" id="UP000004846"/>
    </source>
</evidence>
<keyword evidence="1" id="KW-0813">Transport</keyword>
<evidence type="ECO:0000256" key="2">
    <source>
        <dbReference type="ARBA" id="ARBA00022553"/>
    </source>
</evidence>
<dbReference type="SUPFAM" id="SSF55804">
    <property type="entry name" value="Phoshotransferase/anion transport protein"/>
    <property type="match status" value="1"/>
</dbReference>
<dbReference type="PANTHER" id="PTHR47738">
    <property type="entry name" value="PTS SYSTEM FRUCTOSE-LIKE EIIA COMPONENT-RELATED"/>
    <property type="match status" value="1"/>
</dbReference>
<proteinExistence type="predicted"/>
<evidence type="ECO:0000256" key="1">
    <source>
        <dbReference type="ARBA" id="ARBA00022448"/>
    </source>
</evidence>
<dbReference type="AlphaFoldDB" id="A0A125W4N7"/>
<keyword evidence="7" id="KW-0670">Pyruvate</keyword>
<sequence>MDGMAFIKENHIFLNQQLQTQEDVFHFLAKKSTELEVAQDAQEVFDKLNEREQEGTTGMMNGFAIPHAKAATIQQAAIIIVTLDQGVEWQSLDNQLTEFVIALFIPDAEAGTTHLKLLSSVARLLLREEVTSGLKQASSPAEIATLLNNQLGEGTE</sequence>
<keyword evidence="3" id="KW-0762">Sugar transport</keyword>
<dbReference type="InterPro" id="IPR051541">
    <property type="entry name" value="PTS_SugarTrans_NitroReg"/>
</dbReference>
<dbReference type="HOGENOM" id="CLU_072531_5_1_9"/>
<evidence type="ECO:0000313" key="7">
    <source>
        <dbReference type="EMBL" id="EFM82442.1"/>
    </source>
</evidence>
<name>A0A125W4N7_ENTFL</name>
<feature type="domain" description="PTS EIIA type-2" evidence="6">
    <location>
        <begin position="5"/>
        <end position="150"/>
    </location>
</feature>
<keyword evidence="2" id="KW-0597">Phosphoprotein</keyword>
<comment type="caution">
    <text evidence="7">The sequence shown here is derived from an EMBL/GenBank/DDBJ whole genome shotgun (WGS) entry which is preliminary data.</text>
</comment>
<dbReference type="CDD" id="cd00211">
    <property type="entry name" value="PTS_IIA_fru"/>
    <property type="match status" value="1"/>
</dbReference>
<evidence type="ECO:0000259" key="6">
    <source>
        <dbReference type="PROSITE" id="PS51094"/>
    </source>
</evidence>
<evidence type="ECO:0000256" key="4">
    <source>
        <dbReference type="ARBA" id="ARBA00022679"/>
    </source>
</evidence>
<dbReference type="GO" id="GO:0030295">
    <property type="term" value="F:protein kinase activator activity"/>
    <property type="evidence" value="ECO:0007669"/>
    <property type="project" value="TreeGrafter"/>
</dbReference>
<dbReference type="Gene3D" id="3.40.930.10">
    <property type="entry name" value="Mannitol-specific EII, Chain A"/>
    <property type="match status" value="1"/>
</dbReference>